<dbReference type="EMBL" id="CDMY01000336">
    <property type="protein sequence ID" value="CEM02824.1"/>
    <property type="molecule type" value="Genomic_DNA"/>
</dbReference>
<dbReference type="PhylomeDB" id="A0A0G4EWY0"/>
<name>A0A0G4EWY0_VITBC</name>
<dbReference type="Proteomes" id="UP000041254">
    <property type="component" value="Unassembled WGS sequence"/>
</dbReference>
<dbReference type="GO" id="GO:0004672">
    <property type="term" value="F:protein kinase activity"/>
    <property type="evidence" value="ECO:0007669"/>
    <property type="project" value="InterPro"/>
</dbReference>
<dbReference type="SUPFAM" id="SSF56112">
    <property type="entry name" value="Protein kinase-like (PK-like)"/>
    <property type="match status" value="1"/>
</dbReference>
<dbReference type="OrthoDB" id="411394at2759"/>
<gene>
    <name evidence="3" type="ORF">Vbra_20987</name>
</gene>
<feature type="compositionally biased region" description="Low complexity" evidence="1">
    <location>
        <begin position="303"/>
        <end position="316"/>
    </location>
</feature>
<feature type="region of interest" description="Disordered" evidence="1">
    <location>
        <begin position="26"/>
        <end position="84"/>
    </location>
</feature>
<evidence type="ECO:0000259" key="2">
    <source>
        <dbReference type="PROSITE" id="PS50011"/>
    </source>
</evidence>
<reference evidence="3 4" key="1">
    <citation type="submission" date="2014-11" db="EMBL/GenBank/DDBJ databases">
        <authorList>
            <person name="Zhu J."/>
            <person name="Qi W."/>
            <person name="Song R."/>
        </authorList>
    </citation>
    <scope>NUCLEOTIDE SEQUENCE [LARGE SCALE GENOMIC DNA]</scope>
</reference>
<dbReference type="VEuPathDB" id="CryptoDB:Vbra_20987"/>
<keyword evidence="4" id="KW-1185">Reference proteome</keyword>
<feature type="region of interest" description="Disordered" evidence="1">
    <location>
        <begin position="394"/>
        <end position="413"/>
    </location>
</feature>
<dbReference type="InParanoid" id="A0A0G4EWY0"/>
<feature type="domain" description="Protein kinase" evidence="2">
    <location>
        <begin position="327"/>
        <end position="615"/>
    </location>
</feature>
<protein>
    <recommendedName>
        <fullName evidence="2">Protein kinase domain-containing protein</fullName>
    </recommendedName>
</protein>
<proteinExistence type="predicted"/>
<sequence>MPSAHPLQQQHQQQHGAALILNTPQLSPQHQQHQHPQQHPFCMWPTPPPVPLRPVERHPAQKRCRPPARKPPRTQHTRGPPWRTRVNPYVCPPCLRALQDPYGATAAPISAYALPAMPALPHMMQQHFYQPPPIAASGASAAHAPGWGFVSPAAAMAPHRAPQTAAAPQRHAIGVRPNIAAIPRATPAASNVIEKDLPPSHQGHVEREKDLPPSHQGHVERERDGEGRTEQQEVAGGHDLAHNQQQHQQSETFDTSSQGKGSPNTSAEADGVSSSANGSSPPPDSPATAPPDVPAPPTPSSSPPTHTTPSTAPGTVLTIDTGSSFECVQELEGGRGGFSLMTGVFRRGDNSHQAVIKYITRDQRREGAERARHLSDALKEEGARLGEVNVAMEKEGASVRQRRRNNLNAPRPTGTTSIAPKLLAVVEDLDALRPIVTTGGEIAWDWDMCVTLFDFGRNCEQVKPLLKLTIAVNLVEAVLALHKADICHDDLHGDNVVLLDETTGEIAIIDYESSRNMTATHQRPLTTRPGPPCTSLHNLVAILEGRAFKDEAITFDSDLISVACSLLLLAFDSCHLVPDIQREARRQMRELVSKCEEAARDEREVSRQQLADEYVAAVERVHMKATTETIKMDECLTPTSRPLSQRTIDLYRDVCVGHATGKSADELRGLMADYRSDMISGLKRATKNGDAPSRKPPKPRGGEATIRMDGSSLNFSFYQG</sequence>
<dbReference type="Gene3D" id="1.10.510.10">
    <property type="entry name" value="Transferase(Phosphotransferase) domain 1"/>
    <property type="match status" value="1"/>
</dbReference>
<feature type="region of interest" description="Disordered" evidence="1">
    <location>
        <begin position="684"/>
        <end position="707"/>
    </location>
</feature>
<dbReference type="SMART" id="SM00220">
    <property type="entry name" value="S_TKc"/>
    <property type="match status" value="1"/>
</dbReference>
<feature type="compositionally biased region" description="Basic residues" evidence="1">
    <location>
        <begin position="60"/>
        <end position="76"/>
    </location>
</feature>
<dbReference type="GO" id="GO:0005524">
    <property type="term" value="F:ATP binding"/>
    <property type="evidence" value="ECO:0007669"/>
    <property type="project" value="InterPro"/>
</dbReference>
<dbReference type="InterPro" id="IPR011009">
    <property type="entry name" value="Kinase-like_dom_sf"/>
</dbReference>
<feature type="compositionally biased region" description="Low complexity" evidence="1">
    <location>
        <begin position="26"/>
        <end position="40"/>
    </location>
</feature>
<feature type="compositionally biased region" description="Polar residues" evidence="1">
    <location>
        <begin position="242"/>
        <end position="277"/>
    </location>
</feature>
<evidence type="ECO:0000313" key="4">
    <source>
        <dbReference type="Proteomes" id="UP000041254"/>
    </source>
</evidence>
<dbReference type="InterPro" id="IPR000719">
    <property type="entry name" value="Prot_kinase_dom"/>
</dbReference>
<dbReference type="AlphaFoldDB" id="A0A0G4EWY0"/>
<feature type="compositionally biased region" description="Pro residues" evidence="1">
    <location>
        <begin position="280"/>
        <end position="302"/>
    </location>
</feature>
<accession>A0A0G4EWY0</accession>
<feature type="region of interest" description="Disordered" evidence="1">
    <location>
        <begin position="194"/>
        <end position="318"/>
    </location>
</feature>
<dbReference type="PROSITE" id="PS50011">
    <property type="entry name" value="PROTEIN_KINASE_DOM"/>
    <property type="match status" value="1"/>
</dbReference>
<evidence type="ECO:0000256" key="1">
    <source>
        <dbReference type="SAM" id="MobiDB-lite"/>
    </source>
</evidence>
<organism evidence="3 4">
    <name type="scientific">Vitrella brassicaformis (strain CCMP3155)</name>
    <dbReference type="NCBI Taxonomy" id="1169540"/>
    <lineage>
        <taxon>Eukaryota</taxon>
        <taxon>Sar</taxon>
        <taxon>Alveolata</taxon>
        <taxon>Colpodellida</taxon>
        <taxon>Vitrellaceae</taxon>
        <taxon>Vitrella</taxon>
    </lineage>
</organism>
<feature type="compositionally biased region" description="Basic and acidic residues" evidence="1">
    <location>
        <begin position="194"/>
        <end position="231"/>
    </location>
</feature>
<evidence type="ECO:0000313" key="3">
    <source>
        <dbReference type="EMBL" id="CEM02824.1"/>
    </source>
</evidence>